<dbReference type="AlphaFoldDB" id="A0A5C1YD12"/>
<accession>A0A5C1YD12</accession>
<evidence type="ECO:0000313" key="2">
    <source>
        <dbReference type="EMBL" id="QEO13508.1"/>
    </source>
</evidence>
<sequence length="98" mass="10286">MGEHPPVQYRAAAAAERRSIRPRDHDALPRRVPRPHPRLTPPAAGLPPPCLPGRPRQPRLAGAGSRVPGAGCRVPGAGCRVPFSGVMGRFEASTGVSS</sequence>
<evidence type="ECO:0000313" key="3">
    <source>
        <dbReference type="Proteomes" id="UP000324678"/>
    </source>
</evidence>
<dbReference type="EMBL" id="CP043505">
    <property type="protein sequence ID" value="QEO13508.1"/>
    <property type="molecule type" value="Genomic_DNA"/>
</dbReference>
<reference evidence="2 3" key="1">
    <citation type="submission" date="2019-09" db="EMBL/GenBank/DDBJ databases">
        <title>Genome sequencing of strain KACC 19306.</title>
        <authorList>
            <person name="Heo J."/>
            <person name="Kim S.-J."/>
            <person name="Kim J.-S."/>
            <person name="Hong S.-B."/>
            <person name="Kwon S.-W."/>
        </authorList>
    </citation>
    <scope>NUCLEOTIDE SEQUENCE [LARGE SCALE GENOMIC DNA]</scope>
    <source>
        <strain evidence="2 3">KACC 19306</strain>
    </source>
</reference>
<feature type="compositionally biased region" description="Pro residues" evidence="1">
    <location>
        <begin position="38"/>
        <end position="52"/>
    </location>
</feature>
<gene>
    <name evidence="2" type="ORF">FLP10_03080</name>
</gene>
<organism evidence="2 3">
    <name type="scientific">Agromyces intestinalis</name>
    <dbReference type="NCBI Taxonomy" id="2592652"/>
    <lineage>
        <taxon>Bacteria</taxon>
        <taxon>Bacillati</taxon>
        <taxon>Actinomycetota</taxon>
        <taxon>Actinomycetes</taxon>
        <taxon>Micrococcales</taxon>
        <taxon>Microbacteriaceae</taxon>
        <taxon>Agromyces</taxon>
    </lineage>
</organism>
<proteinExistence type="predicted"/>
<dbReference type="Proteomes" id="UP000324678">
    <property type="component" value="Chromosome"/>
</dbReference>
<protein>
    <submittedName>
        <fullName evidence="2">Uncharacterized protein</fullName>
    </submittedName>
</protein>
<evidence type="ECO:0000256" key="1">
    <source>
        <dbReference type="SAM" id="MobiDB-lite"/>
    </source>
</evidence>
<keyword evidence="3" id="KW-1185">Reference proteome</keyword>
<feature type="region of interest" description="Disordered" evidence="1">
    <location>
        <begin position="1"/>
        <end position="69"/>
    </location>
</feature>
<name>A0A5C1YD12_9MICO</name>
<feature type="compositionally biased region" description="Basic and acidic residues" evidence="1">
    <location>
        <begin position="15"/>
        <end position="29"/>
    </location>
</feature>
<dbReference type="KEGG" id="ail:FLP10_03080"/>